<keyword evidence="4 5" id="KW-0143">Chaperone</keyword>
<dbReference type="GO" id="GO:0042274">
    <property type="term" value="P:ribosomal small subunit biogenesis"/>
    <property type="evidence" value="ECO:0007669"/>
    <property type="project" value="UniProtKB-UniRule"/>
</dbReference>
<dbReference type="Gene3D" id="2.40.30.60">
    <property type="entry name" value="RimM"/>
    <property type="match status" value="1"/>
</dbReference>
<dbReference type="PANTHER" id="PTHR33692">
    <property type="entry name" value="RIBOSOME MATURATION FACTOR RIMM"/>
    <property type="match status" value="1"/>
</dbReference>
<comment type="function">
    <text evidence="5">An accessory protein needed during the final step in the assembly of 30S ribosomal subunit, possibly for assembly of the head region. Essential for efficient processing of 16S rRNA. May be needed both before and after RbfA during the maturation of 16S rRNA. It has affinity for free ribosomal 30S subunits but not for 70S ribosomes.</text>
</comment>
<protein>
    <recommendedName>
        <fullName evidence="5">Ribosome maturation factor RimM</fullName>
    </recommendedName>
</protein>
<dbReference type="GO" id="GO:0005840">
    <property type="term" value="C:ribosome"/>
    <property type="evidence" value="ECO:0007669"/>
    <property type="project" value="InterPro"/>
</dbReference>
<gene>
    <name evidence="5 8" type="primary">rimM</name>
    <name evidence="8" type="ORF">CSB45_10360</name>
</gene>
<dbReference type="InterPro" id="IPR009000">
    <property type="entry name" value="Transl_B-barrel_sf"/>
</dbReference>
<dbReference type="InterPro" id="IPR002676">
    <property type="entry name" value="RimM_N"/>
</dbReference>
<dbReference type="Proteomes" id="UP000229740">
    <property type="component" value="Unassembled WGS sequence"/>
</dbReference>
<evidence type="ECO:0000256" key="1">
    <source>
        <dbReference type="ARBA" id="ARBA00022490"/>
    </source>
</evidence>
<dbReference type="AlphaFoldDB" id="A0A2G6E4B2"/>
<evidence type="ECO:0000256" key="2">
    <source>
        <dbReference type="ARBA" id="ARBA00022517"/>
    </source>
</evidence>
<evidence type="ECO:0000256" key="3">
    <source>
        <dbReference type="ARBA" id="ARBA00022552"/>
    </source>
</evidence>
<evidence type="ECO:0000256" key="5">
    <source>
        <dbReference type="HAMAP-Rule" id="MF_00014"/>
    </source>
</evidence>
<comment type="subunit">
    <text evidence="5">Binds ribosomal protein uS19.</text>
</comment>
<dbReference type="HAMAP" id="MF_00014">
    <property type="entry name" value="Ribosome_mat_RimM"/>
    <property type="match status" value="1"/>
</dbReference>
<dbReference type="NCBIfam" id="TIGR02273">
    <property type="entry name" value="16S_RimM"/>
    <property type="match status" value="1"/>
</dbReference>
<dbReference type="InterPro" id="IPR011961">
    <property type="entry name" value="RimM"/>
</dbReference>
<feature type="domain" description="Ribosome maturation factor RimM PRC barrel" evidence="7">
    <location>
        <begin position="116"/>
        <end position="172"/>
    </location>
</feature>
<dbReference type="GO" id="GO:0006364">
    <property type="term" value="P:rRNA processing"/>
    <property type="evidence" value="ECO:0007669"/>
    <property type="project" value="UniProtKB-UniRule"/>
</dbReference>
<comment type="domain">
    <text evidence="5">The PRC barrel domain binds ribosomal protein uS19.</text>
</comment>
<dbReference type="GO" id="GO:0043022">
    <property type="term" value="F:ribosome binding"/>
    <property type="evidence" value="ECO:0007669"/>
    <property type="project" value="InterPro"/>
</dbReference>
<proteinExistence type="inferred from homology"/>
<dbReference type="InterPro" id="IPR056792">
    <property type="entry name" value="PRC_RimM"/>
</dbReference>
<dbReference type="EMBL" id="PDPS01000032">
    <property type="protein sequence ID" value="PID56628.1"/>
    <property type="molecule type" value="Genomic_DNA"/>
</dbReference>
<evidence type="ECO:0000259" key="6">
    <source>
        <dbReference type="Pfam" id="PF01782"/>
    </source>
</evidence>
<dbReference type="GO" id="GO:0005737">
    <property type="term" value="C:cytoplasm"/>
    <property type="evidence" value="ECO:0007669"/>
    <property type="project" value="UniProtKB-SubCell"/>
</dbReference>
<sequence>MKVDQLAERVTIGKILKARGIRGDMKVLPLTDIPGRFESLGTVCVQMTNTETRRFEIEHVSYYKNFVYLRFKGCDSIEAIRPLLGSLLQVDRSESPELPEGLYYHFEILDADVYTDDNRYLGKVVDILETCASDIYVVRNGKQEYLIPSNPEVVTEIDREGGKICVHPLEGLLDL</sequence>
<keyword evidence="2 5" id="KW-0690">Ribosome biogenesis</keyword>
<dbReference type="InterPro" id="IPR011033">
    <property type="entry name" value="PRC_barrel-like_sf"/>
</dbReference>
<dbReference type="InterPro" id="IPR036976">
    <property type="entry name" value="RimM_N_sf"/>
</dbReference>
<reference evidence="8 9" key="1">
    <citation type="submission" date="2017-10" db="EMBL/GenBank/DDBJ databases">
        <title>Novel microbial diversity and functional potential in the marine mammal oral microbiome.</title>
        <authorList>
            <person name="Dudek N.K."/>
            <person name="Sun C.L."/>
            <person name="Burstein D."/>
            <person name="Kantor R.S."/>
            <person name="Aliaga Goltsman D.S."/>
            <person name="Bik E.M."/>
            <person name="Thomas B.C."/>
            <person name="Banfield J.F."/>
            <person name="Relman D.A."/>
        </authorList>
    </citation>
    <scope>NUCLEOTIDE SEQUENCE [LARGE SCALE GENOMIC DNA]</scope>
    <source>
        <strain evidence="8">DOLZORAL124_49_17</strain>
    </source>
</reference>
<comment type="similarity">
    <text evidence="5">Belongs to the RimM family.</text>
</comment>
<dbReference type="PANTHER" id="PTHR33692:SF1">
    <property type="entry name" value="RIBOSOME MATURATION FACTOR RIMM"/>
    <property type="match status" value="1"/>
</dbReference>
<comment type="caution">
    <text evidence="8">The sequence shown here is derived from an EMBL/GenBank/DDBJ whole genome shotgun (WGS) entry which is preliminary data.</text>
</comment>
<evidence type="ECO:0000313" key="8">
    <source>
        <dbReference type="EMBL" id="PID56628.1"/>
    </source>
</evidence>
<dbReference type="Pfam" id="PF01782">
    <property type="entry name" value="RimM"/>
    <property type="match status" value="1"/>
</dbReference>
<keyword evidence="3 5" id="KW-0698">rRNA processing</keyword>
<organism evidence="8 9">
    <name type="scientific">candidate division KSB3 bacterium</name>
    <dbReference type="NCBI Taxonomy" id="2044937"/>
    <lineage>
        <taxon>Bacteria</taxon>
        <taxon>candidate division KSB3</taxon>
    </lineage>
</organism>
<comment type="subcellular location">
    <subcellularLocation>
        <location evidence="5">Cytoplasm</location>
    </subcellularLocation>
</comment>
<dbReference type="SUPFAM" id="SSF50346">
    <property type="entry name" value="PRC-barrel domain"/>
    <property type="match status" value="1"/>
</dbReference>
<evidence type="ECO:0000256" key="4">
    <source>
        <dbReference type="ARBA" id="ARBA00023186"/>
    </source>
</evidence>
<evidence type="ECO:0000313" key="9">
    <source>
        <dbReference type="Proteomes" id="UP000229740"/>
    </source>
</evidence>
<feature type="domain" description="RimM N-terminal" evidence="6">
    <location>
        <begin position="11"/>
        <end position="93"/>
    </location>
</feature>
<evidence type="ECO:0000259" key="7">
    <source>
        <dbReference type="Pfam" id="PF24986"/>
    </source>
</evidence>
<dbReference type="SUPFAM" id="SSF50447">
    <property type="entry name" value="Translation proteins"/>
    <property type="match status" value="1"/>
</dbReference>
<keyword evidence="1 5" id="KW-0963">Cytoplasm</keyword>
<dbReference type="Pfam" id="PF24986">
    <property type="entry name" value="PRC_RimM"/>
    <property type="match status" value="1"/>
</dbReference>
<accession>A0A2G6E4B2</accession>
<name>A0A2G6E4B2_9BACT</name>
<dbReference type="Gene3D" id="2.30.30.240">
    <property type="entry name" value="PRC-barrel domain"/>
    <property type="match status" value="1"/>
</dbReference>